<dbReference type="Proteomes" id="UP000054217">
    <property type="component" value="Unassembled WGS sequence"/>
</dbReference>
<sequence length="158" mass="17318">MSTTPLTPHVSLINAAAFVHACKLEGSVQFQLQLCPSDSAQAQLALASHPLALPNVLEEYHDFADVGKAKASALLPHWEYDLKIELEEGTTLLLSTIYLLSPVELQALWTFIDENLTTGFIQPTSSPYAALVLFMKKKDGSLQLCVDFCGLNKLTKKD</sequence>
<dbReference type="PANTHER" id="PTHR15503:SF22">
    <property type="entry name" value="TRANSPOSON TY3-I GAG POLYPROTEIN"/>
    <property type="match status" value="1"/>
</dbReference>
<dbReference type="SUPFAM" id="SSF56672">
    <property type="entry name" value="DNA/RNA polymerases"/>
    <property type="match status" value="1"/>
</dbReference>
<dbReference type="PANTHER" id="PTHR15503">
    <property type="entry name" value="LDOC1 RELATED"/>
    <property type="match status" value="1"/>
</dbReference>
<dbReference type="InParanoid" id="A0A0C3NYK7"/>
<gene>
    <name evidence="1" type="ORF">M404DRAFT_25160</name>
</gene>
<dbReference type="AlphaFoldDB" id="A0A0C3NYK7"/>
<organism evidence="1 2">
    <name type="scientific">Pisolithus tinctorius Marx 270</name>
    <dbReference type="NCBI Taxonomy" id="870435"/>
    <lineage>
        <taxon>Eukaryota</taxon>
        <taxon>Fungi</taxon>
        <taxon>Dikarya</taxon>
        <taxon>Basidiomycota</taxon>
        <taxon>Agaricomycotina</taxon>
        <taxon>Agaricomycetes</taxon>
        <taxon>Agaricomycetidae</taxon>
        <taxon>Boletales</taxon>
        <taxon>Sclerodermatineae</taxon>
        <taxon>Pisolithaceae</taxon>
        <taxon>Pisolithus</taxon>
    </lineage>
</organism>
<proteinExistence type="predicted"/>
<keyword evidence="2" id="KW-1185">Reference proteome</keyword>
<reference evidence="1 2" key="1">
    <citation type="submission" date="2014-04" db="EMBL/GenBank/DDBJ databases">
        <authorList>
            <consortium name="DOE Joint Genome Institute"/>
            <person name="Kuo A."/>
            <person name="Kohler A."/>
            <person name="Costa M.D."/>
            <person name="Nagy L.G."/>
            <person name="Floudas D."/>
            <person name="Copeland A."/>
            <person name="Barry K.W."/>
            <person name="Cichocki N."/>
            <person name="Veneault-Fourrey C."/>
            <person name="LaButti K."/>
            <person name="Lindquist E.A."/>
            <person name="Lipzen A."/>
            <person name="Lundell T."/>
            <person name="Morin E."/>
            <person name="Murat C."/>
            <person name="Sun H."/>
            <person name="Tunlid A."/>
            <person name="Henrissat B."/>
            <person name="Grigoriev I.V."/>
            <person name="Hibbett D.S."/>
            <person name="Martin F."/>
            <person name="Nordberg H.P."/>
            <person name="Cantor M.N."/>
            <person name="Hua S.X."/>
        </authorList>
    </citation>
    <scope>NUCLEOTIDE SEQUENCE [LARGE SCALE GENOMIC DNA]</scope>
    <source>
        <strain evidence="1 2">Marx 270</strain>
    </source>
</reference>
<dbReference type="HOGENOM" id="CLU_1670094_0_0_1"/>
<evidence type="ECO:0000313" key="2">
    <source>
        <dbReference type="Proteomes" id="UP000054217"/>
    </source>
</evidence>
<dbReference type="Gene3D" id="3.10.10.10">
    <property type="entry name" value="HIV Type 1 Reverse Transcriptase, subunit A, domain 1"/>
    <property type="match status" value="1"/>
</dbReference>
<evidence type="ECO:0008006" key="3">
    <source>
        <dbReference type="Google" id="ProtNLM"/>
    </source>
</evidence>
<dbReference type="OrthoDB" id="2690060at2759"/>
<accession>A0A0C3NYK7</accession>
<dbReference type="InterPro" id="IPR043502">
    <property type="entry name" value="DNA/RNA_pol_sf"/>
</dbReference>
<dbReference type="InterPro" id="IPR032567">
    <property type="entry name" value="RTL1-rel"/>
</dbReference>
<protein>
    <recommendedName>
        <fullName evidence="3">Reverse transcriptase domain-containing protein</fullName>
    </recommendedName>
</protein>
<reference evidence="2" key="2">
    <citation type="submission" date="2015-01" db="EMBL/GenBank/DDBJ databases">
        <title>Evolutionary Origins and Diversification of the Mycorrhizal Mutualists.</title>
        <authorList>
            <consortium name="DOE Joint Genome Institute"/>
            <consortium name="Mycorrhizal Genomics Consortium"/>
            <person name="Kohler A."/>
            <person name="Kuo A."/>
            <person name="Nagy L.G."/>
            <person name="Floudas D."/>
            <person name="Copeland A."/>
            <person name="Barry K.W."/>
            <person name="Cichocki N."/>
            <person name="Veneault-Fourrey C."/>
            <person name="LaButti K."/>
            <person name="Lindquist E.A."/>
            <person name="Lipzen A."/>
            <person name="Lundell T."/>
            <person name="Morin E."/>
            <person name="Murat C."/>
            <person name="Riley R."/>
            <person name="Ohm R."/>
            <person name="Sun H."/>
            <person name="Tunlid A."/>
            <person name="Henrissat B."/>
            <person name="Grigoriev I.V."/>
            <person name="Hibbett D.S."/>
            <person name="Martin F."/>
        </authorList>
    </citation>
    <scope>NUCLEOTIDE SEQUENCE [LARGE SCALE GENOMIC DNA]</scope>
    <source>
        <strain evidence="2">Marx 270</strain>
    </source>
</reference>
<dbReference type="EMBL" id="KN831965">
    <property type="protein sequence ID" value="KIO05890.1"/>
    <property type="molecule type" value="Genomic_DNA"/>
</dbReference>
<dbReference type="STRING" id="870435.A0A0C3NYK7"/>
<name>A0A0C3NYK7_PISTI</name>
<evidence type="ECO:0000313" key="1">
    <source>
        <dbReference type="EMBL" id="KIO05890.1"/>
    </source>
</evidence>